<evidence type="ECO:0000256" key="1">
    <source>
        <dbReference type="SAM" id="MobiDB-lite"/>
    </source>
</evidence>
<keyword evidence="3" id="KW-1185">Reference proteome</keyword>
<evidence type="ECO:0000313" key="3">
    <source>
        <dbReference type="Proteomes" id="UP000823941"/>
    </source>
</evidence>
<sequence>MPVIKTGYGIPKPRLAAEGIISHDLEALSPFQRDCTTRLGAAIQVEHEAYLAEHPEVLAMMKRFVAEMTRERNYLPQDRLLRASAEYFTRPKEVLEEEVRQDLGLTPDQHYTQTKLSWHKKEEFSTLGGELKTIKETHFPPDFFDLKSSSADIPETVSSTFVSIVTSDTTLPTPDPIPTPELTVYETIYQYISNACDKAIYTNVSDDILRYDTAYVELMCAVERAMEIPVSGVKEDIAELLYNAYQMFEVIIREKEQVAAEIAWQKRMRKKLKTSLRLMNNFRGYETPPTPKSTLSSHPSYLVPLQRPCECAPQFHYNRYPKDRFGRYLPQPEPFSNKNVTITPQFSIESVTKKSEEEKIEEENFKERSEEEEEIGEESLKEENEEEIEQGEEKSVHSNEIIA</sequence>
<proteinExistence type="predicted"/>
<feature type="region of interest" description="Disordered" evidence="1">
    <location>
        <begin position="351"/>
        <end position="403"/>
    </location>
</feature>
<feature type="compositionally biased region" description="Basic and acidic residues" evidence="1">
    <location>
        <begin position="351"/>
        <end position="369"/>
    </location>
</feature>
<dbReference type="Proteomes" id="UP000823941">
    <property type="component" value="Chromosome 1"/>
</dbReference>
<protein>
    <submittedName>
        <fullName evidence="2">Uncharacterized protein</fullName>
    </submittedName>
</protein>
<dbReference type="EMBL" id="JAHIBW010000001">
    <property type="protein sequence ID" value="KAG7313434.1"/>
    <property type="molecule type" value="Genomic_DNA"/>
</dbReference>
<comment type="caution">
    <text evidence="2">The sequence shown here is derived from an EMBL/GenBank/DDBJ whole genome shotgun (WGS) entry which is preliminary data.</text>
</comment>
<name>A0ABQ7R803_PLUXY</name>
<reference evidence="2 3" key="1">
    <citation type="submission" date="2021-06" db="EMBL/GenBank/DDBJ databases">
        <title>A haploid diamondback moth (Plutella xylostella L.) genome assembly resolves 31 chromosomes and identifies a diamide resistance mutation.</title>
        <authorList>
            <person name="Ward C.M."/>
            <person name="Perry K.D."/>
            <person name="Baker G."/>
            <person name="Powis K."/>
            <person name="Heckel D.G."/>
            <person name="Baxter S.W."/>
        </authorList>
    </citation>
    <scope>NUCLEOTIDE SEQUENCE [LARGE SCALE GENOMIC DNA]</scope>
    <source>
        <strain evidence="2 3">LV</strain>
        <tissue evidence="2">Single pupa</tissue>
    </source>
</reference>
<evidence type="ECO:0000313" key="2">
    <source>
        <dbReference type="EMBL" id="KAG7313434.1"/>
    </source>
</evidence>
<gene>
    <name evidence="2" type="ORF">JYU34_000559</name>
</gene>
<organism evidence="2 3">
    <name type="scientific">Plutella xylostella</name>
    <name type="common">Diamondback moth</name>
    <name type="synonym">Plutella maculipennis</name>
    <dbReference type="NCBI Taxonomy" id="51655"/>
    <lineage>
        <taxon>Eukaryota</taxon>
        <taxon>Metazoa</taxon>
        <taxon>Ecdysozoa</taxon>
        <taxon>Arthropoda</taxon>
        <taxon>Hexapoda</taxon>
        <taxon>Insecta</taxon>
        <taxon>Pterygota</taxon>
        <taxon>Neoptera</taxon>
        <taxon>Endopterygota</taxon>
        <taxon>Lepidoptera</taxon>
        <taxon>Glossata</taxon>
        <taxon>Ditrysia</taxon>
        <taxon>Yponomeutoidea</taxon>
        <taxon>Plutellidae</taxon>
        <taxon>Plutella</taxon>
    </lineage>
</organism>
<accession>A0ABQ7R803</accession>